<feature type="transmembrane region" description="Helical" evidence="13">
    <location>
        <begin position="158"/>
        <end position="180"/>
    </location>
</feature>
<comment type="caution">
    <text evidence="15">The sequence shown here is derived from an EMBL/GenBank/DDBJ whole genome shotgun (WGS) entry which is preliminary data.</text>
</comment>
<evidence type="ECO:0000259" key="14">
    <source>
        <dbReference type="Pfam" id="PF01435"/>
    </source>
</evidence>
<dbReference type="Pfam" id="PF01435">
    <property type="entry name" value="Peptidase_M48"/>
    <property type="match status" value="1"/>
</dbReference>
<protein>
    <submittedName>
        <fullName evidence="15">M48 family metalloprotease</fullName>
    </submittedName>
</protein>
<keyword evidence="4 13" id="KW-0812">Transmembrane</keyword>
<evidence type="ECO:0000256" key="11">
    <source>
        <dbReference type="RuleBase" id="RU003983"/>
    </source>
</evidence>
<organism evidence="15 16">
    <name type="scientific">Denitromonas halophila</name>
    <dbReference type="NCBI Taxonomy" id="1629404"/>
    <lineage>
        <taxon>Bacteria</taxon>
        <taxon>Pseudomonadati</taxon>
        <taxon>Pseudomonadota</taxon>
        <taxon>Betaproteobacteria</taxon>
        <taxon>Rhodocyclales</taxon>
        <taxon>Zoogloeaceae</taxon>
        <taxon>Denitromonas</taxon>
    </lineage>
</organism>
<feature type="transmembrane region" description="Helical" evidence="13">
    <location>
        <begin position="186"/>
        <end position="206"/>
    </location>
</feature>
<accession>A0A558EFF0</accession>
<evidence type="ECO:0000256" key="13">
    <source>
        <dbReference type="SAM" id="Phobius"/>
    </source>
</evidence>
<evidence type="ECO:0000256" key="3">
    <source>
        <dbReference type="ARBA" id="ARBA00022670"/>
    </source>
</evidence>
<dbReference type="PANTHER" id="PTHR43221">
    <property type="entry name" value="PROTEASE HTPX"/>
    <property type="match status" value="1"/>
</dbReference>
<name>A0A558EFF0_9RHOO</name>
<dbReference type="EMBL" id="VMNI01000015">
    <property type="protein sequence ID" value="TVO74605.1"/>
    <property type="molecule type" value="Genomic_DNA"/>
</dbReference>
<evidence type="ECO:0000256" key="6">
    <source>
        <dbReference type="ARBA" id="ARBA00022801"/>
    </source>
</evidence>
<reference evidence="15 16" key="1">
    <citation type="submission" date="2019-07" db="EMBL/GenBank/DDBJ databases">
        <title>The pathways for chlorine oxyanion respiration interact through the shared metabolite chlorate.</title>
        <authorList>
            <person name="Barnum T.P."/>
            <person name="Cheng Y."/>
            <person name="Hill K.A."/>
            <person name="Lucas L.N."/>
            <person name="Carlson H.K."/>
            <person name="Coates J.D."/>
        </authorList>
    </citation>
    <scope>NUCLEOTIDE SEQUENCE [LARGE SCALE GENOMIC DNA]</scope>
    <source>
        <strain evidence="15 16">SFB-1</strain>
    </source>
</reference>
<dbReference type="AlphaFoldDB" id="A0A558EFF0"/>
<evidence type="ECO:0000256" key="7">
    <source>
        <dbReference type="ARBA" id="ARBA00022833"/>
    </source>
</evidence>
<dbReference type="CDD" id="cd07339">
    <property type="entry name" value="M48B_HtpX_like"/>
    <property type="match status" value="1"/>
</dbReference>
<dbReference type="InterPro" id="IPR001915">
    <property type="entry name" value="Peptidase_M48"/>
</dbReference>
<evidence type="ECO:0000256" key="12">
    <source>
        <dbReference type="SAM" id="MobiDB-lite"/>
    </source>
</evidence>
<feature type="region of interest" description="Disordered" evidence="12">
    <location>
        <begin position="271"/>
        <end position="296"/>
    </location>
</feature>
<keyword evidence="5" id="KW-0479">Metal-binding</keyword>
<feature type="transmembrane region" description="Helical" evidence="13">
    <location>
        <begin position="36"/>
        <end position="59"/>
    </location>
</feature>
<evidence type="ECO:0000256" key="2">
    <source>
        <dbReference type="ARBA" id="ARBA00022475"/>
    </source>
</evidence>
<comment type="subcellular location">
    <subcellularLocation>
        <location evidence="1">Cell membrane</location>
        <topology evidence="1">Multi-pass membrane protein</topology>
    </subcellularLocation>
</comment>
<comment type="similarity">
    <text evidence="11">Belongs to the peptidase M48 family.</text>
</comment>
<keyword evidence="9 11" id="KW-0482">Metalloprotease</keyword>
<evidence type="ECO:0000256" key="5">
    <source>
        <dbReference type="ARBA" id="ARBA00022723"/>
    </source>
</evidence>
<keyword evidence="8 13" id="KW-1133">Transmembrane helix</keyword>
<dbReference type="Gene3D" id="3.30.2010.10">
    <property type="entry name" value="Metalloproteases ('zincins'), catalytic domain"/>
    <property type="match status" value="1"/>
</dbReference>
<feature type="domain" description="Peptidase M48" evidence="14">
    <location>
        <begin position="71"/>
        <end position="273"/>
    </location>
</feature>
<keyword evidence="6 11" id="KW-0378">Hydrolase</keyword>
<comment type="cofactor">
    <cofactor evidence="11">
        <name>Zn(2+)</name>
        <dbReference type="ChEBI" id="CHEBI:29105"/>
    </cofactor>
    <text evidence="11">Binds 1 zinc ion per subunit.</text>
</comment>
<keyword evidence="2" id="KW-1003">Cell membrane</keyword>
<evidence type="ECO:0000256" key="10">
    <source>
        <dbReference type="ARBA" id="ARBA00023136"/>
    </source>
</evidence>
<dbReference type="GO" id="GO:0046872">
    <property type="term" value="F:metal ion binding"/>
    <property type="evidence" value="ECO:0007669"/>
    <property type="project" value="UniProtKB-KW"/>
</dbReference>
<evidence type="ECO:0000313" key="16">
    <source>
        <dbReference type="Proteomes" id="UP000318349"/>
    </source>
</evidence>
<dbReference type="Proteomes" id="UP000318349">
    <property type="component" value="Unassembled WGS sequence"/>
</dbReference>
<keyword evidence="7 11" id="KW-0862">Zinc</keyword>
<dbReference type="InterPro" id="IPR050083">
    <property type="entry name" value="HtpX_protease"/>
</dbReference>
<dbReference type="GO" id="GO:0004222">
    <property type="term" value="F:metalloendopeptidase activity"/>
    <property type="evidence" value="ECO:0007669"/>
    <property type="project" value="InterPro"/>
</dbReference>
<evidence type="ECO:0000256" key="8">
    <source>
        <dbReference type="ARBA" id="ARBA00022989"/>
    </source>
</evidence>
<keyword evidence="10 13" id="KW-0472">Membrane</keyword>
<keyword evidence="3 11" id="KW-0645">Protease</keyword>
<evidence type="ECO:0000256" key="1">
    <source>
        <dbReference type="ARBA" id="ARBA00004651"/>
    </source>
</evidence>
<gene>
    <name evidence="15" type="ORF">FHP89_14880</name>
</gene>
<feature type="transmembrane region" description="Helical" evidence="13">
    <location>
        <begin position="12"/>
        <end position="30"/>
    </location>
</feature>
<sequence>MTAHAWVNRLQTLLLIATLLGISALAGALLLGEDGFWIAVFGSVLALLLEPGAASWLTLRLYRAQPLPPAMAPELWRILEHLAARAALPAVPTPYYVPSPMVNAFAVGDRKRSAIALTDGLLRGLSSREITGVLAHEMAHIAHGDLRVMGLADYVSRLTSVFALAGLLVAFFALPTLLVMDVGINWSGLLLLAVAPHIALLVQLGLSRVREFDADRKAAELTGDPDGLAAALAHIEAVSRSWRRLLLPGWGNPEPSWLRTHPATDERIRRLRSQPAPTPACDASTPMWHGTDTPARVRQPPRWRIGGFWW</sequence>
<evidence type="ECO:0000256" key="4">
    <source>
        <dbReference type="ARBA" id="ARBA00022692"/>
    </source>
</evidence>
<proteinExistence type="inferred from homology"/>
<evidence type="ECO:0000256" key="9">
    <source>
        <dbReference type="ARBA" id="ARBA00023049"/>
    </source>
</evidence>
<dbReference type="GO" id="GO:0006508">
    <property type="term" value="P:proteolysis"/>
    <property type="evidence" value="ECO:0007669"/>
    <property type="project" value="UniProtKB-KW"/>
</dbReference>
<dbReference type="PANTHER" id="PTHR43221:SF1">
    <property type="entry name" value="PROTEASE HTPX"/>
    <property type="match status" value="1"/>
</dbReference>
<evidence type="ECO:0000313" key="15">
    <source>
        <dbReference type="EMBL" id="TVO74605.1"/>
    </source>
</evidence>
<dbReference type="GO" id="GO:0005886">
    <property type="term" value="C:plasma membrane"/>
    <property type="evidence" value="ECO:0007669"/>
    <property type="project" value="UniProtKB-SubCell"/>
</dbReference>